<gene>
    <name evidence="3" type="ORF">FB45DRAFT_1017848</name>
</gene>
<evidence type="ECO:0000256" key="1">
    <source>
        <dbReference type="SAM" id="Phobius"/>
    </source>
</evidence>
<dbReference type="PANTHER" id="PTHR40465:SF1">
    <property type="entry name" value="DUF6534 DOMAIN-CONTAINING PROTEIN"/>
    <property type="match status" value="1"/>
</dbReference>
<keyword evidence="1" id="KW-0472">Membrane</keyword>
<dbReference type="PANTHER" id="PTHR40465">
    <property type="entry name" value="CHROMOSOME 1, WHOLE GENOME SHOTGUN SEQUENCE"/>
    <property type="match status" value="1"/>
</dbReference>
<dbReference type="InterPro" id="IPR045339">
    <property type="entry name" value="DUF6534"/>
</dbReference>
<comment type="caution">
    <text evidence="3">The sequence shown here is derived from an EMBL/GenBank/DDBJ whole genome shotgun (WGS) entry which is preliminary data.</text>
</comment>
<keyword evidence="1" id="KW-0812">Transmembrane</keyword>
<feature type="transmembrane region" description="Helical" evidence="1">
    <location>
        <begin position="48"/>
        <end position="72"/>
    </location>
</feature>
<proteinExistence type="predicted"/>
<feature type="transmembrane region" description="Helical" evidence="1">
    <location>
        <begin position="92"/>
        <end position="113"/>
    </location>
</feature>
<feature type="transmembrane region" description="Helical" evidence="1">
    <location>
        <begin position="166"/>
        <end position="186"/>
    </location>
</feature>
<feature type="transmembrane region" description="Helical" evidence="1">
    <location>
        <begin position="12"/>
        <end position="36"/>
    </location>
</feature>
<dbReference type="AlphaFoldDB" id="A0AAD7CJC7"/>
<evidence type="ECO:0000313" key="3">
    <source>
        <dbReference type="EMBL" id="KAJ7650464.1"/>
    </source>
</evidence>
<keyword evidence="1" id="KW-1133">Transmembrane helix</keyword>
<feature type="domain" description="DUF6534" evidence="2">
    <location>
        <begin position="172"/>
        <end position="256"/>
    </location>
</feature>
<accession>A0AAD7CJC7</accession>
<organism evidence="3 4">
    <name type="scientific">Roridomyces roridus</name>
    <dbReference type="NCBI Taxonomy" id="1738132"/>
    <lineage>
        <taxon>Eukaryota</taxon>
        <taxon>Fungi</taxon>
        <taxon>Dikarya</taxon>
        <taxon>Basidiomycota</taxon>
        <taxon>Agaricomycotina</taxon>
        <taxon>Agaricomycetes</taxon>
        <taxon>Agaricomycetidae</taxon>
        <taxon>Agaricales</taxon>
        <taxon>Marasmiineae</taxon>
        <taxon>Mycenaceae</taxon>
        <taxon>Roridomyces</taxon>
    </lineage>
</organism>
<sequence>MALPTTIPTTYGPWFISLLLELGLFGIGTFQTWCYYYCSLGDGIDIKIWVFIVMFFETLQVAFFSMSSYVRFVERFGTVQEDLLWSDSLQLLANYLSAFVVQMYFASSVYYLTRQRHRLYNASTPVFIAIAMLSVISVGAGIAQTVVSYRLRSFAKLADTKAITTLQTAGSLGCNLAITLYLCFYFQKHKNELRPHRLINMLMINAVVRGVPASVCSVLTMSLFLVAPGTFYFFLGLAPSSKIYMNSMLLTLNMREAMRSKVDLHMYNSNIGPISEIEFVAPPDSTTASDDITRDKAASR</sequence>
<reference evidence="3" key="1">
    <citation type="submission" date="2023-03" db="EMBL/GenBank/DDBJ databases">
        <title>Massive genome expansion in bonnet fungi (Mycena s.s.) driven by repeated elements and novel gene families across ecological guilds.</title>
        <authorList>
            <consortium name="Lawrence Berkeley National Laboratory"/>
            <person name="Harder C.B."/>
            <person name="Miyauchi S."/>
            <person name="Viragh M."/>
            <person name="Kuo A."/>
            <person name="Thoen E."/>
            <person name="Andreopoulos B."/>
            <person name="Lu D."/>
            <person name="Skrede I."/>
            <person name="Drula E."/>
            <person name="Henrissat B."/>
            <person name="Morin E."/>
            <person name="Kohler A."/>
            <person name="Barry K."/>
            <person name="LaButti K."/>
            <person name="Morin E."/>
            <person name="Salamov A."/>
            <person name="Lipzen A."/>
            <person name="Mereny Z."/>
            <person name="Hegedus B."/>
            <person name="Baldrian P."/>
            <person name="Stursova M."/>
            <person name="Weitz H."/>
            <person name="Taylor A."/>
            <person name="Grigoriev I.V."/>
            <person name="Nagy L.G."/>
            <person name="Martin F."/>
            <person name="Kauserud H."/>
        </authorList>
    </citation>
    <scope>NUCLEOTIDE SEQUENCE</scope>
    <source>
        <strain evidence="3">9284</strain>
    </source>
</reference>
<evidence type="ECO:0000259" key="2">
    <source>
        <dbReference type="Pfam" id="PF20152"/>
    </source>
</evidence>
<evidence type="ECO:0000313" key="4">
    <source>
        <dbReference type="Proteomes" id="UP001221142"/>
    </source>
</evidence>
<dbReference type="Pfam" id="PF20152">
    <property type="entry name" value="DUF6534"/>
    <property type="match status" value="1"/>
</dbReference>
<dbReference type="EMBL" id="JARKIF010000001">
    <property type="protein sequence ID" value="KAJ7650464.1"/>
    <property type="molecule type" value="Genomic_DNA"/>
</dbReference>
<feature type="transmembrane region" description="Helical" evidence="1">
    <location>
        <begin position="198"/>
        <end position="225"/>
    </location>
</feature>
<name>A0AAD7CJC7_9AGAR</name>
<protein>
    <recommendedName>
        <fullName evidence="2">DUF6534 domain-containing protein</fullName>
    </recommendedName>
</protein>
<feature type="transmembrane region" description="Helical" evidence="1">
    <location>
        <begin position="125"/>
        <end position="146"/>
    </location>
</feature>
<dbReference type="Proteomes" id="UP001221142">
    <property type="component" value="Unassembled WGS sequence"/>
</dbReference>
<keyword evidence="4" id="KW-1185">Reference proteome</keyword>
<feature type="transmembrane region" description="Helical" evidence="1">
    <location>
        <begin position="231"/>
        <end position="252"/>
    </location>
</feature>